<accession>A0A084SWS3</accession>
<dbReference type="Proteomes" id="UP000028547">
    <property type="component" value="Unassembled WGS sequence"/>
</dbReference>
<name>A0A084SWS3_9BACT</name>
<sequence length="114" mass="12334">MVRLISDQGRAIVLCGTGTKRAEYAVIEVPGKSAAGKALGLDKDTFFYATQLRSVRLDHLRVRHGHCPPALFLQVRILVEGALSILTPTEQTKDLAEDALPLPSAQVPGDEKKS</sequence>
<evidence type="ECO:0000313" key="2">
    <source>
        <dbReference type="Proteomes" id="UP000028547"/>
    </source>
</evidence>
<reference evidence="1 2" key="1">
    <citation type="submission" date="2014-07" db="EMBL/GenBank/DDBJ databases">
        <title>Draft Genome Sequence of Gephyronic Acid Producer, Cystobacter violaceus Strain Cb vi76.</title>
        <authorList>
            <person name="Stevens D.C."/>
            <person name="Young J."/>
            <person name="Carmichael R."/>
            <person name="Tan J."/>
            <person name="Taylor R.E."/>
        </authorList>
    </citation>
    <scope>NUCLEOTIDE SEQUENCE [LARGE SCALE GENOMIC DNA]</scope>
    <source>
        <strain evidence="1 2">Cb vi76</strain>
    </source>
</reference>
<dbReference type="EMBL" id="JPMI01000076">
    <property type="protein sequence ID" value="KFA92908.1"/>
    <property type="molecule type" value="Genomic_DNA"/>
</dbReference>
<dbReference type="AlphaFoldDB" id="A0A084SWS3"/>
<gene>
    <name evidence="1" type="ORF">Q664_12340</name>
</gene>
<dbReference type="RefSeq" id="WP_043393851.1">
    <property type="nucleotide sequence ID" value="NZ_JPMI01000076.1"/>
</dbReference>
<organism evidence="1 2">
    <name type="scientific">Archangium violaceum Cb vi76</name>
    <dbReference type="NCBI Taxonomy" id="1406225"/>
    <lineage>
        <taxon>Bacteria</taxon>
        <taxon>Pseudomonadati</taxon>
        <taxon>Myxococcota</taxon>
        <taxon>Myxococcia</taxon>
        <taxon>Myxococcales</taxon>
        <taxon>Cystobacterineae</taxon>
        <taxon>Archangiaceae</taxon>
        <taxon>Archangium</taxon>
    </lineage>
</organism>
<evidence type="ECO:0000313" key="1">
    <source>
        <dbReference type="EMBL" id="KFA92908.1"/>
    </source>
</evidence>
<protein>
    <submittedName>
        <fullName evidence="1">Uncharacterized protein</fullName>
    </submittedName>
</protein>
<comment type="caution">
    <text evidence="1">The sequence shown here is derived from an EMBL/GenBank/DDBJ whole genome shotgun (WGS) entry which is preliminary data.</text>
</comment>
<proteinExistence type="predicted"/>